<evidence type="ECO:0000313" key="3">
    <source>
        <dbReference type="Proteomes" id="UP000187097"/>
    </source>
</evidence>
<organism evidence="2 3">
    <name type="scientific">Xanthomonas oryzae pv. oryzae</name>
    <dbReference type="NCBI Taxonomy" id="64187"/>
    <lineage>
        <taxon>Bacteria</taxon>
        <taxon>Pseudomonadati</taxon>
        <taxon>Pseudomonadota</taxon>
        <taxon>Gammaproteobacteria</taxon>
        <taxon>Lysobacterales</taxon>
        <taxon>Lysobacteraceae</taxon>
        <taxon>Xanthomonas</taxon>
    </lineage>
</organism>
<dbReference type="EMBL" id="CP047493">
    <property type="protein sequence ID" value="UXW01100.1"/>
    <property type="molecule type" value="Genomic_DNA"/>
</dbReference>
<proteinExistence type="predicted"/>
<evidence type="ECO:0000313" key="2">
    <source>
        <dbReference type="EMBL" id="UXW01100.1"/>
    </source>
</evidence>
<reference evidence="2" key="1">
    <citation type="submission" date="2015-01" db="EMBL/GenBank/DDBJ databases">
        <authorList>
            <person name="Midha S."/>
            <person name="Anil M.G."/>
            <person name="Mishra D."/>
            <person name="Brahma K."/>
            <person name="Laha G.S."/>
            <person name="Sundaram R.M."/>
            <person name="Sonti R.V."/>
            <person name="Patil P.B."/>
        </authorList>
    </citation>
    <scope>NUCLEOTIDE SEQUENCE</scope>
    <source>
        <strain evidence="2">IXO792</strain>
    </source>
</reference>
<dbReference type="InterPro" id="IPR028969">
    <property type="entry name" value="Imm52"/>
</dbReference>
<name>A0AAJ5MBL9_XANOO</name>
<dbReference type="AlphaFoldDB" id="A0AAJ5MBL9"/>
<dbReference type="Proteomes" id="UP000187097">
    <property type="component" value="Chromosome"/>
</dbReference>
<accession>A0AAJ5MBL9</accession>
<evidence type="ECO:0000259" key="1">
    <source>
        <dbReference type="Pfam" id="PF15579"/>
    </source>
</evidence>
<reference evidence="2" key="2">
    <citation type="submission" date="2020-01" db="EMBL/GenBank/DDBJ databases">
        <title>Complete genome investigation of Xanthomonas oryzae strains.</title>
        <authorList>
            <person name="Kaur A."/>
            <person name="Bansal K."/>
            <person name="Patil P.B."/>
        </authorList>
    </citation>
    <scope>NUCLEOTIDE SEQUENCE</scope>
    <source>
        <strain evidence="2">IXO792</strain>
    </source>
</reference>
<gene>
    <name evidence="2" type="ORF">IXO792_08340</name>
</gene>
<sequence length="253" mass="28624">MIRFVIYASLPAAKVDFHEGYDHLHSLITELRALDPFFADWYEIPHDDNKQAESFFDKDNYLNCIKRNVDSNQEEFPGLPHEGSFASYLTTAKSQDSWLKNGSSTIDYVPAMGLIKAEVYKPINAFGSDKTLEIAKGFTKAISKQETVEFVSVDAHSARADGKRGFDMYMMDRQLFPHRRWLGWMGFVPHAVEPKHIPEAAALIPIARRGTVIIAVNECFDLNNPDHLKRAHQVEARMAHVGLLDVTDSTLLS</sequence>
<dbReference type="Pfam" id="PF15579">
    <property type="entry name" value="Imm52"/>
    <property type="match status" value="1"/>
</dbReference>
<feature type="domain" description="Immunity protein 52" evidence="1">
    <location>
        <begin position="180"/>
        <end position="245"/>
    </location>
</feature>
<dbReference type="RefSeq" id="WP_080496559.1">
    <property type="nucleotide sequence ID" value="NZ_CP047493.1"/>
</dbReference>
<protein>
    <recommendedName>
        <fullName evidence="1">Immunity protein 52 domain-containing protein</fullName>
    </recommendedName>
</protein>